<dbReference type="EMBL" id="KP795630">
    <property type="protein sequence ID" value="AKN39028.1"/>
    <property type="molecule type" value="Genomic_DNA"/>
</dbReference>
<protein>
    <submittedName>
        <fullName evidence="1">Uncharacterized protein</fullName>
    </submittedName>
</protein>
<proteinExistence type="predicted"/>
<dbReference type="AlphaFoldDB" id="A0A0H3ZNM7"/>
<name>A0A0H3ZNM7_VIBSP</name>
<dbReference type="EMBL" id="KP795463">
    <property type="protein sequence ID" value="AKN36027.1"/>
    <property type="molecule type" value="Genomic_DNA"/>
</dbReference>
<reference evidence="1" key="1">
    <citation type="journal article" date="2015" name="MBio">
        <title>Eco-Evolutionary Dynamics of Episomes among Ecologically Cohesive Bacterial Populations.</title>
        <authorList>
            <person name="Xue H."/>
            <person name="Cordero O.X."/>
            <person name="Camas F.M."/>
            <person name="Trimble W."/>
            <person name="Meyer F."/>
            <person name="Guglielmini J."/>
            <person name="Rocha E.P."/>
            <person name="Polz M.F."/>
        </authorList>
    </citation>
    <scope>NUCLEOTIDE SEQUENCE</scope>
    <source>
        <strain evidence="1">1F_145</strain>
        <strain evidence="2">5S_214</strain>
    </source>
</reference>
<evidence type="ECO:0000313" key="2">
    <source>
        <dbReference type="EMBL" id="AKN39028.1"/>
    </source>
</evidence>
<evidence type="ECO:0000313" key="1">
    <source>
        <dbReference type="EMBL" id="AKN36027.1"/>
    </source>
</evidence>
<accession>A0A0H3ZNM7</accession>
<sequence length="76" mass="8610">MNQDKELQALLEAGNHSKMKNNKETVSNWDGRINIYGLNKVSPQIKDFIEKQGDGLGNYAKRALIAQLKKDGFVFE</sequence>
<organism evidence="1">
    <name type="scientific">Vibrio splendidus</name>
    <dbReference type="NCBI Taxonomy" id="29497"/>
    <lineage>
        <taxon>Bacteria</taxon>
        <taxon>Pseudomonadati</taxon>
        <taxon>Pseudomonadota</taxon>
        <taxon>Gammaproteobacteria</taxon>
        <taxon>Vibrionales</taxon>
        <taxon>Vibrionaceae</taxon>
        <taxon>Vibrio</taxon>
    </lineage>
</organism>